<evidence type="ECO:0000256" key="4">
    <source>
        <dbReference type="ARBA" id="ARBA00022454"/>
    </source>
</evidence>
<reference evidence="10" key="2">
    <citation type="submission" date="2023-05" db="EMBL/GenBank/DDBJ databases">
        <authorList>
            <consortium name="Lawrence Berkeley National Laboratory"/>
            <person name="Steindorff A."/>
            <person name="Hensen N."/>
            <person name="Bonometti L."/>
            <person name="Westerberg I."/>
            <person name="Brannstrom I.O."/>
            <person name="Guillou S."/>
            <person name="Cros-Aarteil S."/>
            <person name="Calhoun S."/>
            <person name="Haridas S."/>
            <person name="Kuo A."/>
            <person name="Mondo S."/>
            <person name="Pangilinan J."/>
            <person name="Riley R."/>
            <person name="Labutti K."/>
            <person name="Andreopoulos B."/>
            <person name="Lipzen A."/>
            <person name="Chen C."/>
            <person name="Yanf M."/>
            <person name="Daum C."/>
            <person name="Ng V."/>
            <person name="Clum A."/>
            <person name="Ohm R."/>
            <person name="Martin F."/>
            <person name="Silar P."/>
            <person name="Natvig D."/>
            <person name="Lalanne C."/>
            <person name="Gautier V."/>
            <person name="Ament-Velasquez S.L."/>
            <person name="Kruys A."/>
            <person name="Hutchinson M.I."/>
            <person name="Powell A.J."/>
            <person name="Barry K."/>
            <person name="Miller A.N."/>
            <person name="Grigoriev I.V."/>
            <person name="Debuchy R."/>
            <person name="Gladieux P."/>
            <person name="Thoren M.H."/>
            <person name="Johannesson H."/>
        </authorList>
    </citation>
    <scope>NUCLEOTIDE SEQUENCE</scope>
    <source>
        <strain evidence="10">PSN293</strain>
    </source>
</reference>
<dbReference type="GO" id="GO:0005634">
    <property type="term" value="C:nucleus"/>
    <property type="evidence" value="ECO:0007669"/>
    <property type="project" value="UniProtKB-SubCell"/>
</dbReference>
<evidence type="ECO:0000313" key="11">
    <source>
        <dbReference type="Proteomes" id="UP001301769"/>
    </source>
</evidence>
<evidence type="ECO:0000256" key="7">
    <source>
        <dbReference type="ARBA" id="ARBA00023328"/>
    </source>
</evidence>
<accession>A0AAN7BBI7</accession>
<protein>
    <submittedName>
        <fullName evidence="10">Uncharacterized protein</fullName>
    </submittedName>
</protein>
<keyword evidence="6" id="KW-0539">Nucleus</keyword>
<evidence type="ECO:0000256" key="5">
    <source>
        <dbReference type="ARBA" id="ARBA00023054"/>
    </source>
</evidence>
<sequence length="334" mass="37245">MEGTQRRPGDPIYRANLERTVRELQKAKDEAEAELKQLRATTAAAGASNTNLSRQVGLEIATRAYRDVAESDPFLPFKGSVLPALIALRNTNQASIQTNEYISLTETASQKANARMESLRAELKDQQALRGALERRVETLKDELVNRMETSPEQVAQEKIEQLKEKKAHYDKETTRLLKMLNWFIKEHLGPMLAAEELGGPVVGALMEIGSEDLSAGFSAQGKLKKTKAKPDEDTRQRRIDDIWGARGGQQDQAGKRKRDQDDEASAAAVEMRNLTEQLLNKLTESGGDSSSAYVQIARETAAARFLVRSKVAVFHPRDATRIRLVDFGREIED</sequence>
<dbReference type="EMBL" id="MU858058">
    <property type="protein sequence ID" value="KAK4217674.1"/>
    <property type="molecule type" value="Genomic_DNA"/>
</dbReference>
<reference evidence="10" key="1">
    <citation type="journal article" date="2023" name="Mol. Phylogenet. Evol.">
        <title>Genome-scale phylogeny and comparative genomics of the fungal order Sordariales.</title>
        <authorList>
            <person name="Hensen N."/>
            <person name="Bonometti L."/>
            <person name="Westerberg I."/>
            <person name="Brannstrom I.O."/>
            <person name="Guillou S."/>
            <person name="Cros-Aarteil S."/>
            <person name="Calhoun S."/>
            <person name="Haridas S."/>
            <person name="Kuo A."/>
            <person name="Mondo S."/>
            <person name="Pangilinan J."/>
            <person name="Riley R."/>
            <person name="LaButti K."/>
            <person name="Andreopoulos B."/>
            <person name="Lipzen A."/>
            <person name="Chen C."/>
            <person name="Yan M."/>
            <person name="Daum C."/>
            <person name="Ng V."/>
            <person name="Clum A."/>
            <person name="Steindorff A."/>
            <person name="Ohm R.A."/>
            <person name="Martin F."/>
            <person name="Silar P."/>
            <person name="Natvig D.O."/>
            <person name="Lalanne C."/>
            <person name="Gautier V."/>
            <person name="Ament-Velasquez S.L."/>
            <person name="Kruys A."/>
            <person name="Hutchinson M.I."/>
            <person name="Powell A.J."/>
            <person name="Barry K."/>
            <person name="Miller A.N."/>
            <person name="Grigoriev I.V."/>
            <person name="Debuchy R."/>
            <person name="Gladieux P."/>
            <person name="Hiltunen Thoren M."/>
            <person name="Johannesson H."/>
        </authorList>
    </citation>
    <scope>NUCLEOTIDE SEQUENCE</scope>
    <source>
        <strain evidence="10">PSN293</strain>
    </source>
</reference>
<evidence type="ECO:0000256" key="8">
    <source>
        <dbReference type="SAM" id="Coils"/>
    </source>
</evidence>
<evidence type="ECO:0000256" key="2">
    <source>
        <dbReference type="ARBA" id="ARBA00004584"/>
    </source>
</evidence>
<gene>
    <name evidence="10" type="ORF">QBC37DRAFT_39723</name>
</gene>
<evidence type="ECO:0000256" key="1">
    <source>
        <dbReference type="ARBA" id="ARBA00004123"/>
    </source>
</evidence>
<evidence type="ECO:0000313" key="10">
    <source>
        <dbReference type="EMBL" id="KAK4217674.1"/>
    </source>
</evidence>
<keyword evidence="7" id="KW-0137">Centromere</keyword>
<feature type="compositionally biased region" description="Basic and acidic residues" evidence="9">
    <location>
        <begin position="229"/>
        <end position="244"/>
    </location>
</feature>
<feature type="coiled-coil region" evidence="8">
    <location>
        <begin position="102"/>
        <end position="173"/>
    </location>
</feature>
<evidence type="ECO:0000256" key="6">
    <source>
        <dbReference type="ARBA" id="ARBA00023242"/>
    </source>
</evidence>
<proteinExistence type="inferred from homology"/>
<evidence type="ECO:0000256" key="3">
    <source>
        <dbReference type="ARBA" id="ARBA00005795"/>
    </source>
</evidence>
<comment type="subcellular location">
    <subcellularLocation>
        <location evidence="2">Chromosome</location>
        <location evidence="2">Centromere</location>
    </subcellularLocation>
    <subcellularLocation>
        <location evidence="1">Nucleus</location>
    </subcellularLocation>
</comment>
<dbReference type="Pfam" id="PF11802">
    <property type="entry name" value="CENP-K"/>
    <property type="match status" value="1"/>
</dbReference>
<dbReference type="GO" id="GO:0000775">
    <property type="term" value="C:chromosome, centromeric region"/>
    <property type="evidence" value="ECO:0007669"/>
    <property type="project" value="UniProtKB-SubCell"/>
</dbReference>
<keyword evidence="11" id="KW-1185">Reference proteome</keyword>
<feature type="coiled-coil region" evidence="8">
    <location>
        <begin position="14"/>
        <end position="44"/>
    </location>
</feature>
<dbReference type="GO" id="GO:0000070">
    <property type="term" value="P:mitotic sister chromatid segregation"/>
    <property type="evidence" value="ECO:0007669"/>
    <property type="project" value="TreeGrafter"/>
</dbReference>
<comment type="similarity">
    <text evidence="3">Belongs to the CENP-K/MCM22 family.</text>
</comment>
<dbReference type="PANTHER" id="PTHR14401:SF6">
    <property type="entry name" value="CENTROMERE PROTEIN K"/>
    <property type="match status" value="1"/>
</dbReference>
<dbReference type="PANTHER" id="PTHR14401">
    <property type="entry name" value="CENTROMERE PROTEIN K"/>
    <property type="match status" value="1"/>
</dbReference>
<name>A0AAN7BBI7_9PEZI</name>
<organism evidence="10 11">
    <name type="scientific">Rhypophila decipiens</name>
    <dbReference type="NCBI Taxonomy" id="261697"/>
    <lineage>
        <taxon>Eukaryota</taxon>
        <taxon>Fungi</taxon>
        <taxon>Dikarya</taxon>
        <taxon>Ascomycota</taxon>
        <taxon>Pezizomycotina</taxon>
        <taxon>Sordariomycetes</taxon>
        <taxon>Sordariomycetidae</taxon>
        <taxon>Sordariales</taxon>
        <taxon>Naviculisporaceae</taxon>
        <taxon>Rhypophila</taxon>
    </lineage>
</organism>
<evidence type="ECO:0000256" key="9">
    <source>
        <dbReference type="SAM" id="MobiDB-lite"/>
    </source>
</evidence>
<dbReference type="GO" id="GO:0051382">
    <property type="term" value="P:kinetochore assembly"/>
    <property type="evidence" value="ECO:0007669"/>
    <property type="project" value="InterPro"/>
</dbReference>
<dbReference type="InterPro" id="IPR020993">
    <property type="entry name" value="Centromere_CenpK"/>
</dbReference>
<keyword evidence="4" id="KW-0158">Chromosome</keyword>
<keyword evidence="5 8" id="KW-0175">Coiled coil</keyword>
<feature type="region of interest" description="Disordered" evidence="9">
    <location>
        <begin position="220"/>
        <end position="264"/>
    </location>
</feature>
<dbReference type="AlphaFoldDB" id="A0AAN7BBI7"/>
<dbReference type="Proteomes" id="UP001301769">
    <property type="component" value="Unassembled WGS sequence"/>
</dbReference>
<comment type="caution">
    <text evidence="10">The sequence shown here is derived from an EMBL/GenBank/DDBJ whole genome shotgun (WGS) entry which is preliminary data.</text>
</comment>